<dbReference type="InterPro" id="IPR005828">
    <property type="entry name" value="MFS_sugar_transport-like"/>
</dbReference>
<feature type="transmembrane region" description="Helical" evidence="6">
    <location>
        <begin position="272"/>
        <end position="292"/>
    </location>
</feature>
<feature type="transmembrane region" description="Helical" evidence="6">
    <location>
        <begin position="64"/>
        <end position="85"/>
    </location>
</feature>
<dbReference type="AlphaFoldDB" id="A0A839R258"/>
<protein>
    <submittedName>
        <fullName evidence="8">Putative MFS transporter</fullName>
    </submittedName>
</protein>
<dbReference type="Gene3D" id="1.20.1250.20">
    <property type="entry name" value="MFS general substrate transporter like domains"/>
    <property type="match status" value="1"/>
</dbReference>
<evidence type="ECO:0000313" key="9">
    <source>
        <dbReference type="Proteomes" id="UP000568050"/>
    </source>
</evidence>
<sequence>MSTAAPPRLTSDEVVQSLPFRWPVQGRIFIIGGLGFMFDAWDVALNGALIPAAVQEWGISRPEAALLSTANLLGMALGAIVWGTIADRVGRRRAFSLTLLIFTVFTAAGALAPSFAVLAASRFLAGIGLGGCIPVDYALIGEFTPRRVRGRVLTAMDGWWPVGAAAAFFVSAGLLAATGTWRLSLAIMILPALLVFWVRRDIPESPLFLARQGREAEARAVVDRLVEATGAPRREYVVAAAELDTRRRTGNPITAAFDQLAALWREAPRITAVSWGLFGTILLVYYLALNWMPSILQDAGLGRIAALVSGAGMALAGLIGVVVAAVLVERVGRRVLLAASAPAAGLLLVLVAVTLDDPRGAVVWLLVFGVIIQISVPVLYTYVSELYPTHLRASGFGWASTMSRVSAGVGPLLFAVAWPVMGLGASFAVALALVAAAVMAMLLLAPETAGRDLR</sequence>
<reference evidence="8 9" key="1">
    <citation type="submission" date="2020-08" db="EMBL/GenBank/DDBJ databases">
        <title>Sequencing the genomes of 1000 actinobacteria strains.</title>
        <authorList>
            <person name="Klenk H.-P."/>
        </authorList>
    </citation>
    <scope>NUCLEOTIDE SEQUENCE [LARGE SCALE GENOMIC DNA]</scope>
    <source>
        <strain evidence="8 9">DSM 23040</strain>
    </source>
</reference>
<keyword evidence="5 6" id="KW-0472">Membrane</keyword>
<keyword evidence="3 6" id="KW-0812">Transmembrane</keyword>
<dbReference type="RefSeq" id="WP_183375129.1">
    <property type="nucleotide sequence ID" value="NZ_CBCSFZ010000022.1"/>
</dbReference>
<feature type="transmembrane region" description="Helical" evidence="6">
    <location>
        <begin position="395"/>
        <end position="418"/>
    </location>
</feature>
<dbReference type="PANTHER" id="PTHR23511:SF34">
    <property type="entry name" value="SYNAPTIC VESICLE GLYCOPROTEIN 2"/>
    <property type="match status" value="1"/>
</dbReference>
<dbReference type="PROSITE" id="PS00216">
    <property type="entry name" value="SUGAR_TRANSPORT_1"/>
    <property type="match status" value="1"/>
</dbReference>
<evidence type="ECO:0000313" key="8">
    <source>
        <dbReference type="EMBL" id="MBB3022806.1"/>
    </source>
</evidence>
<dbReference type="GO" id="GO:0022857">
    <property type="term" value="F:transmembrane transporter activity"/>
    <property type="evidence" value="ECO:0007669"/>
    <property type="project" value="InterPro"/>
</dbReference>
<feature type="transmembrane region" description="Helical" evidence="6">
    <location>
        <begin position="123"/>
        <end position="140"/>
    </location>
</feature>
<evidence type="ECO:0000256" key="1">
    <source>
        <dbReference type="ARBA" id="ARBA00004651"/>
    </source>
</evidence>
<evidence type="ECO:0000256" key="3">
    <source>
        <dbReference type="ARBA" id="ARBA00022692"/>
    </source>
</evidence>
<evidence type="ECO:0000256" key="6">
    <source>
        <dbReference type="SAM" id="Phobius"/>
    </source>
</evidence>
<feature type="transmembrane region" description="Helical" evidence="6">
    <location>
        <begin position="304"/>
        <end position="328"/>
    </location>
</feature>
<dbReference type="Proteomes" id="UP000568050">
    <property type="component" value="Unassembled WGS sequence"/>
</dbReference>
<evidence type="ECO:0000256" key="5">
    <source>
        <dbReference type="ARBA" id="ARBA00023136"/>
    </source>
</evidence>
<evidence type="ECO:0000259" key="7">
    <source>
        <dbReference type="PROSITE" id="PS50850"/>
    </source>
</evidence>
<keyword evidence="4 6" id="KW-1133">Transmembrane helix</keyword>
<feature type="transmembrane region" description="Helical" evidence="6">
    <location>
        <begin position="181"/>
        <end position="198"/>
    </location>
</feature>
<dbReference type="SUPFAM" id="SSF103473">
    <property type="entry name" value="MFS general substrate transporter"/>
    <property type="match status" value="1"/>
</dbReference>
<keyword evidence="9" id="KW-1185">Reference proteome</keyword>
<dbReference type="PROSITE" id="PS50850">
    <property type="entry name" value="MFS"/>
    <property type="match status" value="1"/>
</dbReference>
<feature type="domain" description="Major facilitator superfamily (MFS) profile" evidence="7">
    <location>
        <begin position="28"/>
        <end position="449"/>
    </location>
</feature>
<comment type="caution">
    <text evidence="8">The sequence shown here is derived from an EMBL/GenBank/DDBJ whole genome shotgun (WGS) entry which is preliminary data.</text>
</comment>
<dbReference type="InterPro" id="IPR036259">
    <property type="entry name" value="MFS_trans_sf"/>
</dbReference>
<dbReference type="PANTHER" id="PTHR23511">
    <property type="entry name" value="SYNAPTIC VESICLE GLYCOPROTEIN 2"/>
    <property type="match status" value="1"/>
</dbReference>
<feature type="transmembrane region" description="Helical" evidence="6">
    <location>
        <begin position="28"/>
        <end position="52"/>
    </location>
</feature>
<dbReference type="CDD" id="cd17316">
    <property type="entry name" value="MFS_SV2_like"/>
    <property type="match status" value="1"/>
</dbReference>
<dbReference type="PROSITE" id="PS00217">
    <property type="entry name" value="SUGAR_TRANSPORT_2"/>
    <property type="match status" value="1"/>
</dbReference>
<dbReference type="InterPro" id="IPR020846">
    <property type="entry name" value="MFS_dom"/>
</dbReference>
<feature type="transmembrane region" description="Helical" evidence="6">
    <location>
        <begin position="335"/>
        <end position="355"/>
    </location>
</feature>
<dbReference type="EMBL" id="JACHWP010000001">
    <property type="protein sequence ID" value="MBB3022806.1"/>
    <property type="molecule type" value="Genomic_DNA"/>
</dbReference>
<accession>A0A839R258</accession>
<dbReference type="InterPro" id="IPR005829">
    <property type="entry name" value="Sugar_transporter_CS"/>
</dbReference>
<dbReference type="Pfam" id="PF00083">
    <property type="entry name" value="Sugar_tr"/>
    <property type="match status" value="1"/>
</dbReference>
<feature type="transmembrane region" description="Helical" evidence="6">
    <location>
        <begin position="361"/>
        <end position="383"/>
    </location>
</feature>
<comment type="subcellular location">
    <subcellularLocation>
        <location evidence="1">Cell membrane</location>
        <topology evidence="1">Multi-pass membrane protein</topology>
    </subcellularLocation>
</comment>
<organism evidence="8 9">
    <name type="scientific">Helcobacillus massiliensis</name>
    <dbReference type="NCBI Taxonomy" id="521392"/>
    <lineage>
        <taxon>Bacteria</taxon>
        <taxon>Bacillati</taxon>
        <taxon>Actinomycetota</taxon>
        <taxon>Actinomycetes</taxon>
        <taxon>Micrococcales</taxon>
        <taxon>Dermabacteraceae</taxon>
        <taxon>Helcobacillus</taxon>
    </lineage>
</organism>
<evidence type="ECO:0000256" key="4">
    <source>
        <dbReference type="ARBA" id="ARBA00022989"/>
    </source>
</evidence>
<gene>
    <name evidence="8" type="ORF">FHX50_001054</name>
</gene>
<name>A0A839R258_9MICO</name>
<feature type="transmembrane region" description="Helical" evidence="6">
    <location>
        <begin position="97"/>
        <end position="117"/>
    </location>
</feature>
<keyword evidence="2" id="KW-0813">Transport</keyword>
<dbReference type="GO" id="GO:0005886">
    <property type="term" value="C:plasma membrane"/>
    <property type="evidence" value="ECO:0007669"/>
    <property type="project" value="UniProtKB-SubCell"/>
</dbReference>
<proteinExistence type="predicted"/>
<feature type="transmembrane region" description="Helical" evidence="6">
    <location>
        <begin position="424"/>
        <end position="445"/>
    </location>
</feature>
<feature type="transmembrane region" description="Helical" evidence="6">
    <location>
        <begin position="152"/>
        <end position="175"/>
    </location>
</feature>
<evidence type="ECO:0000256" key="2">
    <source>
        <dbReference type="ARBA" id="ARBA00022448"/>
    </source>
</evidence>